<organism evidence="2 3">
    <name type="scientific">Moesziomyces aphidis</name>
    <name type="common">Pseudozyma aphidis</name>
    <dbReference type="NCBI Taxonomy" id="84754"/>
    <lineage>
        <taxon>Eukaryota</taxon>
        <taxon>Fungi</taxon>
        <taxon>Dikarya</taxon>
        <taxon>Basidiomycota</taxon>
        <taxon>Ustilaginomycotina</taxon>
        <taxon>Ustilaginomycetes</taxon>
        <taxon>Ustilaginales</taxon>
        <taxon>Ustilaginaceae</taxon>
        <taxon>Moesziomyces</taxon>
    </lineage>
</organism>
<accession>W3VPK4</accession>
<evidence type="ECO:0000256" key="1">
    <source>
        <dbReference type="SAM" id="MobiDB-lite"/>
    </source>
</evidence>
<evidence type="ECO:0000313" key="3">
    <source>
        <dbReference type="Proteomes" id="UP000019462"/>
    </source>
</evidence>
<reference evidence="2 3" key="1">
    <citation type="journal article" date="2014" name="Genome Announc.">
        <title>Genome sequence of the basidiomycetous fungus Pseudozyma aphidis DSM70725, an efficient producer of biosurfactant mannosylerythritol lipids.</title>
        <authorList>
            <person name="Lorenz S."/>
            <person name="Guenther M."/>
            <person name="Grumaz C."/>
            <person name="Rupp S."/>
            <person name="Zibek S."/>
            <person name="Sohn K."/>
        </authorList>
    </citation>
    <scope>NUCLEOTIDE SEQUENCE [LARGE SCALE GENOMIC DNA]</scope>
    <source>
        <strain evidence="3">ATCC 32657 / CBS 517.83 / DSM 70725 / JCM 10318 / NBRC 10182 / NRRL Y-7954 / St-0401</strain>
    </source>
</reference>
<dbReference type="EMBL" id="AWNI01000009">
    <property type="protein sequence ID" value="ETS62692.1"/>
    <property type="molecule type" value="Genomic_DNA"/>
</dbReference>
<feature type="region of interest" description="Disordered" evidence="1">
    <location>
        <begin position="134"/>
        <end position="185"/>
    </location>
</feature>
<dbReference type="AlphaFoldDB" id="W3VPK4"/>
<feature type="region of interest" description="Disordered" evidence="1">
    <location>
        <begin position="27"/>
        <end position="55"/>
    </location>
</feature>
<name>W3VPK4_MOEAP</name>
<feature type="compositionally biased region" description="Low complexity" evidence="1">
    <location>
        <begin position="138"/>
        <end position="152"/>
    </location>
</feature>
<proteinExistence type="predicted"/>
<dbReference type="Proteomes" id="UP000019462">
    <property type="component" value="Unassembled WGS sequence"/>
</dbReference>
<protein>
    <submittedName>
        <fullName evidence="2">Uncharacterized protein</fullName>
    </submittedName>
</protein>
<dbReference type="HOGENOM" id="CLU_1461929_0_0_1"/>
<comment type="caution">
    <text evidence="2">The sequence shown here is derived from an EMBL/GenBank/DDBJ whole genome shotgun (WGS) entry which is preliminary data.</text>
</comment>
<sequence>MQSQAHQAGPVLETSALHVQPLRKTSALRASGGGSGHGSHPDNGAASVRSSLSPSDCTSTVQCTINAITAMLGYSASSAQLAQPDELSRAHIKGTRAYEFRISTNLTFCFYFSGGVGLFALDALLRGSRVAQSGPQNSACSPAHSRRSAAAPERQTLAKPSTAVLSRPLLRPCPTSAPFRHGLND</sequence>
<keyword evidence="3" id="KW-1185">Reference proteome</keyword>
<gene>
    <name evidence="2" type="ORF">PaG_02427</name>
</gene>
<evidence type="ECO:0000313" key="2">
    <source>
        <dbReference type="EMBL" id="ETS62692.1"/>
    </source>
</evidence>